<dbReference type="Proteomes" id="UP000256345">
    <property type="component" value="Unassembled WGS sequence"/>
</dbReference>
<dbReference type="SMART" id="SM00530">
    <property type="entry name" value="HTH_XRE"/>
    <property type="match status" value="1"/>
</dbReference>
<dbReference type="InterPro" id="IPR016152">
    <property type="entry name" value="PTrfase/Anion_transptr"/>
</dbReference>
<dbReference type="PANTHER" id="PTHR46797:SF1">
    <property type="entry name" value="METHYLPHOSPHONATE SYNTHASE"/>
    <property type="match status" value="1"/>
</dbReference>
<feature type="domain" description="HTH cro/C1-type" evidence="2">
    <location>
        <begin position="7"/>
        <end position="62"/>
    </location>
</feature>
<protein>
    <submittedName>
        <fullName evidence="5">PTS system nitrogen regulatory IIA component</fullName>
    </submittedName>
    <submittedName>
        <fullName evidence="4">PTS system, fructose-specific IIA component</fullName>
    </submittedName>
</protein>
<dbReference type="PROSITE" id="PS50943">
    <property type="entry name" value="HTH_CROC1"/>
    <property type="match status" value="1"/>
</dbReference>
<dbReference type="KEGG" id="age:AA314_07090"/>
<dbReference type="InterPro" id="IPR002178">
    <property type="entry name" value="PTS_EIIA_type-2_dom"/>
</dbReference>
<dbReference type="Gene3D" id="1.10.260.40">
    <property type="entry name" value="lambda repressor-like DNA-binding domains"/>
    <property type="match status" value="1"/>
</dbReference>
<reference evidence="5 7" key="2">
    <citation type="submission" date="2018-08" db="EMBL/GenBank/DDBJ databases">
        <title>Genomic Encyclopedia of Archaeal and Bacterial Type Strains, Phase II (KMG-II): from individual species to whole genera.</title>
        <authorList>
            <person name="Goeker M."/>
        </authorList>
    </citation>
    <scope>NUCLEOTIDE SEQUENCE [LARGE SCALE GENOMIC DNA]</scope>
    <source>
        <strain evidence="5 7">DSM 2261</strain>
    </source>
</reference>
<dbReference type="AlphaFoldDB" id="A0AAC8QDK4"/>
<evidence type="ECO:0000313" key="4">
    <source>
        <dbReference type="EMBL" id="AKJ05464.1"/>
    </source>
</evidence>
<dbReference type="InterPro" id="IPR010982">
    <property type="entry name" value="Lambda_DNA-bd_dom_sf"/>
</dbReference>
<dbReference type="SUPFAM" id="SSF55804">
    <property type="entry name" value="Phoshotransferase/anion transport protein"/>
    <property type="match status" value="1"/>
</dbReference>
<organism evidence="4 6">
    <name type="scientific">Archangium gephyra</name>
    <dbReference type="NCBI Taxonomy" id="48"/>
    <lineage>
        <taxon>Bacteria</taxon>
        <taxon>Pseudomonadati</taxon>
        <taxon>Myxococcota</taxon>
        <taxon>Myxococcia</taxon>
        <taxon>Myxococcales</taxon>
        <taxon>Cystobacterineae</taxon>
        <taxon>Archangiaceae</taxon>
        <taxon>Archangium</taxon>
    </lineage>
</organism>
<dbReference type="Gene3D" id="3.40.930.10">
    <property type="entry name" value="Mannitol-specific EII, Chain A"/>
    <property type="match status" value="1"/>
</dbReference>
<dbReference type="EMBL" id="QUMU01000002">
    <property type="protein sequence ID" value="REG36147.1"/>
    <property type="molecule type" value="Genomic_DNA"/>
</dbReference>
<dbReference type="SUPFAM" id="SSF47413">
    <property type="entry name" value="lambda repressor-like DNA-binding domains"/>
    <property type="match status" value="1"/>
</dbReference>
<evidence type="ECO:0000259" key="2">
    <source>
        <dbReference type="PROSITE" id="PS50943"/>
    </source>
</evidence>
<evidence type="ECO:0000313" key="5">
    <source>
        <dbReference type="EMBL" id="REG36147.1"/>
    </source>
</evidence>
<accession>A0AAC8QDK4</accession>
<dbReference type="InterPro" id="IPR001387">
    <property type="entry name" value="Cro/C1-type_HTH"/>
</dbReference>
<keyword evidence="1" id="KW-0238">DNA-binding</keyword>
<dbReference type="InterPro" id="IPR050807">
    <property type="entry name" value="TransReg_Diox_bact_type"/>
</dbReference>
<dbReference type="PROSITE" id="PS51094">
    <property type="entry name" value="PTS_EIIA_TYPE_2"/>
    <property type="match status" value="1"/>
</dbReference>
<dbReference type="Proteomes" id="UP000035579">
    <property type="component" value="Chromosome"/>
</dbReference>
<keyword evidence="7" id="KW-1185">Reference proteome</keyword>
<dbReference type="RefSeq" id="WP_047858998.1">
    <property type="nucleotide sequence ID" value="NZ_CP011509.1"/>
</dbReference>
<evidence type="ECO:0000259" key="3">
    <source>
        <dbReference type="PROSITE" id="PS51094"/>
    </source>
</evidence>
<gene>
    <name evidence="4" type="ORF">AA314_07090</name>
    <name evidence="5" type="ORF">ATI61_102524</name>
</gene>
<feature type="domain" description="PTS EIIA type-2" evidence="3">
    <location>
        <begin position="127"/>
        <end position="268"/>
    </location>
</feature>
<dbReference type="PANTHER" id="PTHR46797">
    <property type="entry name" value="HTH-TYPE TRANSCRIPTIONAL REGULATOR"/>
    <property type="match status" value="1"/>
</dbReference>
<dbReference type="GO" id="GO:0003700">
    <property type="term" value="F:DNA-binding transcription factor activity"/>
    <property type="evidence" value="ECO:0007669"/>
    <property type="project" value="TreeGrafter"/>
</dbReference>
<name>A0AAC8QDK4_9BACT</name>
<dbReference type="GO" id="GO:0005829">
    <property type="term" value="C:cytosol"/>
    <property type="evidence" value="ECO:0007669"/>
    <property type="project" value="TreeGrafter"/>
</dbReference>
<evidence type="ECO:0000256" key="1">
    <source>
        <dbReference type="ARBA" id="ARBA00023125"/>
    </source>
</evidence>
<dbReference type="GO" id="GO:0003677">
    <property type="term" value="F:DNA binding"/>
    <property type="evidence" value="ECO:0007669"/>
    <property type="project" value="UniProtKB-KW"/>
</dbReference>
<evidence type="ECO:0000313" key="7">
    <source>
        <dbReference type="Proteomes" id="UP000256345"/>
    </source>
</evidence>
<dbReference type="EMBL" id="CP011509">
    <property type="protein sequence ID" value="AKJ05464.1"/>
    <property type="molecule type" value="Genomic_DNA"/>
</dbReference>
<dbReference type="Pfam" id="PF00359">
    <property type="entry name" value="PTS_EIIA_2"/>
    <property type="match status" value="1"/>
</dbReference>
<dbReference type="CDD" id="cd00093">
    <property type="entry name" value="HTH_XRE"/>
    <property type="match status" value="1"/>
</dbReference>
<reference evidence="4 6" key="1">
    <citation type="submission" date="2015-05" db="EMBL/GenBank/DDBJ databases">
        <title>Genome assembly of Archangium gephyra DSM 2261.</title>
        <authorList>
            <person name="Sharma G."/>
            <person name="Subramanian S."/>
        </authorList>
    </citation>
    <scope>NUCLEOTIDE SEQUENCE [LARGE SCALE GENOMIC DNA]</scope>
    <source>
        <strain evidence="4 6">DSM 2261</strain>
    </source>
</reference>
<dbReference type="Pfam" id="PF13560">
    <property type="entry name" value="HTH_31"/>
    <property type="match status" value="1"/>
</dbReference>
<proteinExistence type="predicted"/>
<evidence type="ECO:0000313" key="6">
    <source>
        <dbReference type="Proteomes" id="UP000035579"/>
    </source>
</evidence>
<sequence length="272" mass="29239">MHLGATIRLLRVDAGLSLRDLARRIGVSSAYLSRVENGLDAVPTPERLAAIARELDVPPTLLMDAAHRVSPFVAHYLEQVPGASMLFLELARRNLSGPQLARVREFLDTEFPVRASGQETPIPALASLLAPERMVLRLTCTALEDALDVAAGRLAAACPGVSALRLVTELKRREAEASSMVGGGVVVPHAFIEHTTPLAALVTLAKPLTAETPDRVPLQLLVVLVGGERGRAHLMRLAHVARLASHGLAERLANEDQPQQVLAHLTELEALR</sequence>